<evidence type="ECO:0000259" key="2">
    <source>
        <dbReference type="Pfam" id="PF13924"/>
    </source>
</evidence>
<dbReference type="EMBL" id="JAILYJ010000020">
    <property type="protein sequence ID" value="MBY4632775.1"/>
    <property type="molecule type" value="Genomic_DNA"/>
</dbReference>
<dbReference type="RefSeq" id="WP_222141529.1">
    <property type="nucleotide sequence ID" value="NZ_JAILYJ010000020.1"/>
</dbReference>
<protein>
    <submittedName>
        <fullName evidence="3">Lipocalin-like domain-containing protein</fullName>
    </submittedName>
</protein>
<feature type="domain" description="Lipocalin-like" evidence="2">
    <location>
        <begin position="30"/>
        <end position="131"/>
    </location>
</feature>
<feature type="chain" id="PRO_5046504573" evidence="1">
    <location>
        <begin position="22"/>
        <end position="146"/>
    </location>
</feature>
<organism evidence="3 4">
    <name type="scientific">Rhizobium croatiense</name>
    <dbReference type="NCBI Taxonomy" id="2867516"/>
    <lineage>
        <taxon>Bacteria</taxon>
        <taxon>Pseudomonadati</taxon>
        <taxon>Pseudomonadota</taxon>
        <taxon>Alphaproteobacteria</taxon>
        <taxon>Hyphomicrobiales</taxon>
        <taxon>Rhizobiaceae</taxon>
        <taxon>Rhizobium/Agrobacterium group</taxon>
        <taxon>Rhizobium</taxon>
    </lineage>
</organism>
<evidence type="ECO:0000313" key="4">
    <source>
        <dbReference type="Proteomes" id="UP000733858"/>
    </source>
</evidence>
<accession>A0ABS7M6T1</accession>
<reference evidence="3 4" key="1">
    <citation type="submission" date="2021-08" db="EMBL/GenBank/DDBJ databases">
        <title>Rhizobium croatiense sp. nov. and Rhizobium redzepovicii sp. nov., two new species isolated from nodules of Phaseolus vulgaris in Croatia.</title>
        <authorList>
            <person name="Rajnovic I."/>
            <person name="Ramirez-Bahena M.H."/>
            <person name="Kajic S."/>
            <person name="Igual M.J."/>
            <person name="Peix A."/>
            <person name="Velazquez E."/>
            <person name="Sikora S."/>
        </authorList>
    </citation>
    <scope>NUCLEOTIDE SEQUENCE [LARGE SCALE GENOMIC DNA]</scope>
    <source>
        <strain evidence="3 4">13T</strain>
    </source>
</reference>
<sequence length="146" mass="15925">MKNFKFALMALAVAVSSPAFADDAKSSITGTWRMTSLQVTDAGGKQTEIAYSGQVIFSQGGTLSVQAMNPDAAAAPTPYTANGYEAYYGPVEVDETKRTFAITVESSLVRNLIGQRMERKFEVNADQLTITPVDPEEGWRVTYERL</sequence>
<keyword evidence="1" id="KW-0732">Signal</keyword>
<dbReference type="Pfam" id="PF13924">
    <property type="entry name" value="Lipocalin_5"/>
    <property type="match status" value="1"/>
</dbReference>
<evidence type="ECO:0000313" key="3">
    <source>
        <dbReference type="EMBL" id="MBY4632775.1"/>
    </source>
</evidence>
<comment type="caution">
    <text evidence="3">The sequence shown here is derived from an EMBL/GenBank/DDBJ whole genome shotgun (WGS) entry which is preliminary data.</text>
</comment>
<evidence type="ECO:0000256" key="1">
    <source>
        <dbReference type="SAM" id="SignalP"/>
    </source>
</evidence>
<dbReference type="InterPro" id="IPR024311">
    <property type="entry name" value="Lipocalin-like"/>
</dbReference>
<feature type="signal peptide" evidence="1">
    <location>
        <begin position="1"/>
        <end position="21"/>
    </location>
</feature>
<proteinExistence type="predicted"/>
<name>A0ABS7M6T1_9HYPH</name>
<gene>
    <name evidence="3" type="ORF">K6M89_26230</name>
</gene>
<dbReference type="Proteomes" id="UP000733858">
    <property type="component" value="Unassembled WGS sequence"/>
</dbReference>
<keyword evidence="4" id="KW-1185">Reference proteome</keyword>